<accession>A0A6A6C149</accession>
<sequence>MFECIAGEHNDWRKHMTGLKTLMSVVPPQEHRRSAEQAGWILSRHIRVPFGLWNGLVNLDTHATEQTLSTDAVDDLRLETDMLHIYGRVPEILQHGESVRQLGRKAKADVVANVLEELVAASAVLHKAFGYMYYCDSISPYRTAPTDCFTGSLTRMQTDQSVFPHAHSFEDTFTAMQHVYYWMCLLALQIMHLDIRAAVGKKAYPFEYDFCGLGIDTQTRVADDCADNLCMSLPYMSLPTQGFIGLMCCAAPIELAAKWYARKGNVSKLKWCRGAADALKSRGFIEIHTG</sequence>
<dbReference type="GeneID" id="54571898"/>
<gene>
    <name evidence="1" type="ORF">M409DRAFT_70211</name>
</gene>
<dbReference type="EMBL" id="ML993624">
    <property type="protein sequence ID" value="KAF2160665.1"/>
    <property type="molecule type" value="Genomic_DNA"/>
</dbReference>
<dbReference type="OrthoDB" id="3649709at2759"/>
<protein>
    <submittedName>
        <fullName evidence="1">Uncharacterized protein</fullName>
    </submittedName>
</protein>
<proteinExistence type="predicted"/>
<name>A0A6A6C149_ZASCE</name>
<dbReference type="Proteomes" id="UP000799537">
    <property type="component" value="Unassembled WGS sequence"/>
</dbReference>
<reference evidence="1" key="1">
    <citation type="journal article" date="2020" name="Stud. Mycol.">
        <title>101 Dothideomycetes genomes: a test case for predicting lifestyles and emergence of pathogens.</title>
        <authorList>
            <person name="Haridas S."/>
            <person name="Albert R."/>
            <person name="Binder M."/>
            <person name="Bloem J."/>
            <person name="Labutti K."/>
            <person name="Salamov A."/>
            <person name="Andreopoulos B."/>
            <person name="Baker S."/>
            <person name="Barry K."/>
            <person name="Bills G."/>
            <person name="Bluhm B."/>
            <person name="Cannon C."/>
            <person name="Castanera R."/>
            <person name="Culley D."/>
            <person name="Daum C."/>
            <person name="Ezra D."/>
            <person name="Gonzalez J."/>
            <person name="Henrissat B."/>
            <person name="Kuo A."/>
            <person name="Liang C."/>
            <person name="Lipzen A."/>
            <person name="Lutzoni F."/>
            <person name="Magnuson J."/>
            <person name="Mondo S."/>
            <person name="Nolan M."/>
            <person name="Ohm R."/>
            <person name="Pangilinan J."/>
            <person name="Park H.-J."/>
            <person name="Ramirez L."/>
            <person name="Alfaro M."/>
            <person name="Sun H."/>
            <person name="Tritt A."/>
            <person name="Yoshinaga Y."/>
            <person name="Zwiers L.-H."/>
            <person name="Turgeon B."/>
            <person name="Goodwin S."/>
            <person name="Spatafora J."/>
            <person name="Crous P."/>
            <person name="Grigoriev I."/>
        </authorList>
    </citation>
    <scope>NUCLEOTIDE SEQUENCE</scope>
    <source>
        <strain evidence="1">ATCC 36951</strain>
    </source>
</reference>
<dbReference type="AlphaFoldDB" id="A0A6A6C149"/>
<keyword evidence="2" id="KW-1185">Reference proteome</keyword>
<evidence type="ECO:0000313" key="1">
    <source>
        <dbReference type="EMBL" id="KAF2160665.1"/>
    </source>
</evidence>
<evidence type="ECO:0000313" key="2">
    <source>
        <dbReference type="Proteomes" id="UP000799537"/>
    </source>
</evidence>
<organism evidence="1 2">
    <name type="scientific">Zasmidium cellare ATCC 36951</name>
    <dbReference type="NCBI Taxonomy" id="1080233"/>
    <lineage>
        <taxon>Eukaryota</taxon>
        <taxon>Fungi</taxon>
        <taxon>Dikarya</taxon>
        <taxon>Ascomycota</taxon>
        <taxon>Pezizomycotina</taxon>
        <taxon>Dothideomycetes</taxon>
        <taxon>Dothideomycetidae</taxon>
        <taxon>Mycosphaerellales</taxon>
        <taxon>Mycosphaerellaceae</taxon>
        <taxon>Zasmidium</taxon>
    </lineage>
</organism>
<dbReference type="RefSeq" id="XP_033661554.1">
    <property type="nucleotide sequence ID" value="XM_033818626.1"/>
</dbReference>